<evidence type="ECO:0000256" key="6">
    <source>
        <dbReference type="ARBA" id="ARBA00023157"/>
    </source>
</evidence>
<keyword evidence="3 9" id="KW-0274">FAD</keyword>
<organism evidence="14 15">
    <name type="scientific">Micrococcus endophyticus</name>
    <dbReference type="NCBI Taxonomy" id="455343"/>
    <lineage>
        <taxon>Bacteria</taxon>
        <taxon>Bacillati</taxon>
        <taxon>Actinomycetota</taxon>
        <taxon>Actinomycetes</taxon>
        <taxon>Micrococcales</taxon>
        <taxon>Micrococcaceae</taxon>
        <taxon>Micrococcus</taxon>
    </lineage>
</organism>
<dbReference type="EMBL" id="JACHMW010000001">
    <property type="protein sequence ID" value="MBB5847918.1"/>
    <property type="molecule type" value="Genomic_DNA"/>
</dbReference>
<dbReference type="InterPro" id="IPR004099">
    <property type="entry name" value="Pyr_nucl-diS_OxRdtase_dimer"/>
</dbReference>
<dbReference type="GO" id="GO:0004148">
    <property type="term" value="F:dihydrolipoyl dehydrogenase (NADH) activity"/>
    <property type="evidence" value="ECO:0007669"/>
    <property type="project" value="TreeGrafter"/>
</dbReference>
<keyword evidence="2 11" id="KW-0285">Flavoprotein</keyword>
<feature type="domain" description="Pyridine nucleotide-disulphide oxidoreductase dimerisation" evidence="12">
    <location>
        <begin position="365"/>
        <end position="476"/>
    </location>
</feature>
<dbReference type="InterPro" id="IPR016156">
    <property type="entry name" value="FAD/NAD-linked_Rdtase_dimer_sf"/>
</dbReference>
<feature type="domain" description="FAD/NAD(P)-binding" evidence="13">
    <location>
        <begin position="9"/>
        <end position="344"/>
    </location>
</feature>
<evidence type="ECO:0000256" key="11">
    <source>
        <dbReference type="RuleBase" id="RU003691"/>
    </source>
</evidence>
<evidence type="ECO:0000256" key="10">
    <source>
        <dbReference type="PIRSR" id="PIRSR000350-4"/>
    </source>
</evidence>
<evidence type="ECO:0000256" key="3">
    <source>
        <dbReference type="ARBA" id="ARBA00022827"/>
    </source>
</evidence>
<sequence length="488" mass="51906">MATSTEHHDLLIIGSGSGNSLVTEHWEGRSVAIADSGVFGGTCLNVGCIPTKMYAYPAGLAASAGAESERLGVGLEFTGADFPAIRDRIFQRIDAISEGGLRYRRDELEHTSVIQEEVRFVGPRRVRTASGREVTADQVVIAAGSRPTLPRIPGVDLPSVHTSDTVMRLPRLPRRLLVIGGGFIACEFASIFAALGSEVIQVNRGHRLLKAHDLSVSTAFTEIAARQWDVRTGWTPAGVEPAADPDRAAQGWVRVRLDRAEGQEQTGTVEEVVEADAVLMAIGRTPNTDRLDVDAAGLDVTEDGVLATDRHQRVLSGGAPVEGVYALGDVANTWQLKHVANHEARVVAHNLEHPEDLRSADLAPVPAAVFTRPQVAAVGLTVEQALAEHGADAITVKTQAFGDVAYGWAMEDSEGLCTVVAEKATGRILGGHILGHDAANLIQPLVTGMAFGIDAHRLARGQYWPHPALTEVVENALLGLDVPDSGLL</sequence>
<evidence type="ECO:0000256" key="2">
    <source>
        <dbReference type="ARBA" id="ARBA00022630"/>
    </source>
</evidence>
<protein>
    <submittedName>
        <fullName evidence="14">Mycothione reductase</fullName>
        <ecNumber evidence="14">1.8.1.15</ecNumber>
    </submittedName>
</protein>
<feature type="disulfide bond" description="Redox-active" evidence="10">
    <location>
        <begin position="43"/>
        <end position="48"/>
    </location>
</feature>
<dbReference type="PANTHER" id="PTHR22912:SF217">
    <property type="entry name" value="DIHYDROLIPOYL DEHYDROGENASE"/>
    <property type="match status" value="1"/>
</dbReference>
<reference evidence="14 15" key="1">
    <citation type="submission" date="2020-08" db="EMBL/GenBank/DDBJ databases">
        <title>Sequencing the genomes of 1000 actinobacteria strains.</title>
        <authorList>
            <person name="Klenk H.-P."/>
        </authorList>
    </citation>
    <scope>NUCLEOTIDE SEQUENCE [LARGE SCALE GENOMIC DNA]</scope>
    <source>
        <strain evidence="14 15">DSM 17945</strain>
    </source>
</reference>
<feature type="active site" description="Proton acceptor" evidence="8">
    <location>
        <position position="466"/>
    </location>
</feature>
<dbReference type="EC" id="1.8.1.15" evidence="14"/>
<dbReference type="Gene3D" id="3.50.50.60">
    <property type="entry name" value="FAD/NAD(P)-binding domain"/>
    <property type="match status" value="2"/>
</dbReference>
<feature type="binding site" evidence="9">
    <location>
        <begin position="180"/>
        <end position="187"/>
    </location>
    <ligand>
        <name>NAD(+)</name>
        <dbReference type="ChEBI" id="CHEBI:57540"/>
    </ligand>
</feature>
<feature type="binding site" evidence="9">
    <location>
        <position position="329"/>
    </location>
    <ligand>
        <name>FAD</name>
        <dbReference type="ChEBI" id="CHEBI:57692"/>
    </ligand>
</feature>
<evidence type="ECO:0000256" key="8">
    <source>
        <dbReference type="PIRSR" id="PIRSR000350-2"/>
    </source>
</evidence>
<keyword evidence="6" id="KW-1015">Disulfide bond</keyword>
<accession>A0A7W9MZQ2</accession>
<dbReference type="SUPFAM" id="SSF51905">
    <property type="entry name" value="FAD/NAD(P)-binding domain"/>
    <property type="match status" value="1"/>
</dbReference>
<dbReference type="Pfam" id="PF07992">
    <property type="entry name" value="Pyr_redox_2"/>
    <property type="match status" value="1"/>
</dbReference>
<dbReference type="GO" id="GO:0006103">
    <property type="term" value="P:2-oxoglutarate metabolic process"/>
    <property type="evidence" value="ECO:0007669"/>
    <property type="project" value="TreeGrafter"/>
</dbReference>
<gene>
    <name evidence="14" type="ORF">HDA33_000482</name>
</gene>
<dbReference type="Gene3D" id="3.30.390.30">
    <property type="match status" value="1"/>
</dbReference>
<keyword evidence="5 9" id="KW-0520">NAD</keyword>
<evidence type="ECO:0000313" key="15">
    <source>
        <dbReference type="Proteomes" id="UP000567246"/>
    </source>
</evidence>
<proteinExistence type="inferred from homology"/>
<dbReference type="InterPro" id="IPR036188">
    <property type="entry name" value="FAD/NAD-bd_sf"/>
</dbReference>
<comment type="caution">
    <text evidence="14">The sequence shown here is derived from an EMBL/GenBank/DDBJ whole genome shotgun (WGS) entry which is preliminary data.</text>
</comment>
<dbReference type="Proteomes" id="UP000567246">
    <property type="component" value="Unassembled WGS sequence"/>
</dbReference>
<feature type="binding site" evidence="9">
    <location>
        <position position="52"/>
    </location>
    <ligand>
        <name>FAD</name>
        <dbReference type="ChEBI" id="CHEBI:57692"/>
    </ligand>
</feature>
<dbReference type="GO" id="GO:0050627">
    <property type="term" value="F:mycothione reductase [NAD(P)H] activity"/>
    <property type="evidence" value="ECO:0007669"/>
    <property type="project" value="UniProtKB-EC"/>
</dbReference>
<dbReference type="InterPro" id="IPR050151">
    <property type="entry name" value="Class-I_Pyr_Nuc-Dis_Oxidored"/>
</dbReference>
<feature type="binding site" evidence="9">
    <location>
        <position position="283"/>
    </location>
    <ligand>
        <name>NAD(+)</name>
        <dbReference type="ChEBI" id="CHEBI:57540"/>
    </ligand>
</feature>
<dbReference type="PIRSF" id="PIRSF000350">
    <property type="entry name" value="Mercury_reductase_MerA"/>
    <property type="match status" value="1"/>
</dbReference>
<dbReference type="RefSeq" id="WP_184170517.1">
    <property type="nucleotide sequence ID" value="NZ_BAABAG010000021.1"/>
</dbReference>
<dbReference type="PROSITE" id="PS00076">
    <property type="entry name" value="PYRIDINE_REDOX_1"/>
    <property type="match status" value="1"/>
</dbReference>
<dbReference type="PANTHER" id="PTHR22912">
    <property type="entry name" value="DISULFIDE OXIDOREDUCTASE"/>
    <property type="match status" value="1"/>
</dbReference>
<evidence type="ECO:0000256" key="7">
    <source>
        <dbReference type="ARBA" id="ARBA00023284"/>
    </source>
</evidence>
<keyword evidence="7 11" id="KW-0676">Redox-active center</keyword>
<comment type="cofactor">
    <cofactor evidence="9">
        <name>FAD</name>
        <dbReference type="ChEBI" id="CHEBI:57692"/>
    </cofactor>
    <text evidence="9">Binds 1 FAD per subunit.</text>
</comment>
<dbReference type="NCBIfam" id="NF005884">
    <property type="entry name" value="PRK07846.1"/>
    <property type="match status" value="1"/>
</dbReference>
<dbReference type="GO" id="GO:0050660">
    <property type="term" value="F:flavin adenine dinucleotide binding"/>
    <property type="evidence" value="ECO:0007669"/>
    <property type="project" value="TreeGrafter"/>
</dbReference>
<name>A0A7W9MZQ2_9MICC</name>
<keyword evidence="4 11" id="KW-0560">Oxidoreductase</keyword>
<evidence type="ECO:0000256" key="9">
    <source>
        <dbReference type="PIRSR" id="PIRSR000350-3"/>
    </source>
</evidence>
<keyword evidence="15" id="KW-1185">Reference proteome</keyword>
<evidence type="ECO:0000256" key="4">
    <source>
        <dbReference type="ARBA" id="ARBA00023002"/>
    </source>
</evidence>
<comment type="similarity">
    <text evidence="1 11">Belongs to the class-I pyridine nucleotide-disulfide oxidoreductase family.</text>
</comment>
<evidence type="ECO:0000313" key="14">
    <source>
        <dbReference type="EMBL" id="MBB5847918.1"/>
    </source>
</evidence>
<dbReference type="AlphaFoldDB" id="A0A7W9MZQ2"/>
<dbReference type="InterPro" id="IPR001100">
    <property type="entry name" value="Pyr_nuc-diS_OxRdtase"/>
</dbReference>
<dbReference type="SUPFAM" id="SSF55424">
    <property type="entry name" value="FAD/NAD-linked reductases, dimerisation (C-terminal) domain"/>
    <property type="match status" value="1"/>
</dbReference>
<dbReference type="Pfam" id="PF02852">
    <property type="entry name" value="Pyr_redox_dim"/>
    <property type="match status" value="1"/>
</dbReference>
<dbReference type="PRINTS" id="PR00411">
    <property type="entry name" value="PNDRDTASEI"/>
</dbReference>
<evidence type="ECO:0000259" key="12">
    <source>
        <dbReference type="Pfam" id="PF02852"/>
    </source>
</evidence>
<evidence type="ECO:0000256" key="1">
    <source>
        <dbReference type="ARBA" id="ARBA00007532"/>
    </source>
</evidence>
<dbReference type="InterPro" id="IPR012999">
    <property type="entry name" value="Pyr_OxRdtase_I_AS"/>
</dbReference>
<evidence type="ECO:0000259" key="13">
    <source>
        <dbReference type="Pfam" id="PF07992"/>
    </source>
</evidence>
<evidence type="ECO:0000256" key="5">
    <source>
        <dbReference type="ARBA" id="ARBA00023027"/>
    </source>
</evidence>
<dbReference type="InterPro" id="IPR023753">
    <property type="entry name" value="FAD/NAD-binding_dom"/>
</dbReference>
<keyword evidence="9" id="KW-0547">Nucleotide-binding</keyword>
<dbReference type="PRINTS" id="PR00368">
    <property type="entry name" value="FADPNR"/>
</dbReference>